<feature type="chain" id="PRO_5007646859" evidence="3">
    <location>
        <begin position="18"/>
        <end position="111"/>
    </location>
</feature>
<name>C1LY66_SCHJA</name>
<keyword evidence="3" id="KW-0732">Signal</keyword>
<dbReference type="EMBL" id="FN323920">
    <property type="protein sequence ID" value="CAX79644.1"/>
    <property type="molecule type" value="mRNA"/>
</dbReference>
<feature type="transmembrane region" description="Helical" evidence="2">
    <location>
        <begin position="83"/>
        <end position="101"/>
    </location>
</feature>
<reference evidence="4" key="2">
    <citation type="submission" date="2009-03" db="EMBL/GenBank/DDBJ databases">
        <authorList>
            <person name="Gang L."/>
        </authorList>
    </citation>
    <scope>NUCLEOTIDE SEQUENCE</scope>
    <source>
        <strain evidence="4">Anhui</strain>
    </source>
</reference>
<keyword evidence="2" id="KW-0812">Transmembrane</keyword>
<proteinExistence type="evidence at transcript level"/>
<organism evidence="4">
    <name type="scientific">Schistosoma japonicum</name>
    <name type="common">Blood fluke</name>
    <dbReference type="NCBI Taxonomy" id="6182"/>
    <lineage>
        <taxon>Eukaryota</taxon>
        <taxon>Metazoa</taxon>
        <taxon>Spiralia</taxon>
        <taxon>Lophotrochozoa</taxon>
        <taxon>Platyhelminthes</taxon>
        <taxon>Trematoda</taxon>
        <taxon>Digenea</taxon>
        <taxon>Strigeidida</taxon>
        <taxon>Schistosomatoidea</taxon>
        <taxon>Schistosomatidae</taxon>
        <taxon>Schistosoma</taxon>
    </lineage>
</organism>
<protein>
    <submittedName>
        <fullName evidence="4">Uncharacterized protein</fullName>
    </submittedName>
</protein>
<keyword evidence="2" id="KW-1133">Transmembrane helix</keyword>
<dbReference type="EMBL" id="FN323919">
    <property type="protein sequence ID" value="CAX79643.1"/>
    <property type="molecule type" value="mRNA"/>
</dbReference>
<evidence type="ECO:0000313" key="4">
    <source>
        <dbReference type="EMBL" id="CAX79644.1"/>
    </source>
</evidence>
<evidence type="ECO:0000256" key="3">
    <source>
        <dbReference type="SAM" id="SignalP"/>
    </source>
</evidence>
<reference evidence="4" key="1">
    <citation type="journal article" date="2009" name="Nature">
        <title>The Schistosoma japonicum genome reveals features of host-parasite interplay.</title>
        <authorList>
            <person name="Liu F."/>
            <person name="Zhou Y."/>
            <person name="Wang Z.Q."/>
            <person name="Lu G."/>
            <person name="Zheng H."/>
            <person name="Brindley P.J."/>
            <person name="McManus D.P."/>
            <person name="Blair D."/>
            <person name="Zhang Q.H."/>
            <person name="Zhong Y."/>
            <person name="Wang S."/>
            <person name="Han Z.G."/>
            <person name="Chen Z."/>
        </authorList>
    </citation>
    <scope>NUCLEOTIDE SEQUENCE</scope>
    <source>
        <strain evidence="4">Anhui</strain>
    </source>
</reference>
<keyword evidence="2" id="KW-0472">Membrane</keyword>
<feature type="region of interest" description="Disordered" evidence="1">
    <location>
        <begin position="25"/>
        <end position="69"/>
    </location>
</feature>
<evidence type="ECO:0000256" key="2">
    <source>
        <dbReference type="SAM" id="Phobius"/>
    </source>
</evidence>
<feature type="signal peptide" evidence="3">
    <location>
        <begin position="1"/>
        <end position="17"/>
    </location>
</feature>
<sequence>MLMKVIVMFCFVQYMICQEVTEMMTSESSNITAGDSYKTDEMTASYNETDQSSNSTDNAGDVGSDDDVIDDKDDDYMNLLQKTLAVILAYLGNLLSITIIINPNANETMTN</sequence>
<accession>C1LY66</accession>
<dbReference type="AlphaFoldDB" id="C1LY66"/>
<evidence type="ECO:0000256" key="1">
    <source>
        <dbReference type="SAM" id="MobiDB-lite"/>
    </source>
</evidence>
<feature type="compositionally biased region" description="Polar residues" evidence="1">
    <location>
        <begin position="42"/>
        <end position="58"/>
    </location>
</feature>